<dbReference type="InterPro" id="IPR000835">
    <property type="entry name" value="HTH_MarR-typ"/>
</dbReference>
<dbReference type="Proteomes" id="UP000587942">
    <property type="component" value="Unassembled WGS sequence"/>
</dbReference>
<protein>
    <submittedName>
        <fullName evidence="5">MarR family transcriptional regulator</fullName>
    </submittedName>
</protein>
<dbReference type="SMART" id="SM00347">
    <property type="entry name" value="HTH_MARR"/>
    <property type="match status" value="1"/>
</dbReference>
<evidence type="ECO:0000256" key="3">
    <source>
        <dbReference type="ARBA" id="ARBA00023163"/>
    </source>
</evidence>
<dbReference type="PANTHER" id="PTHR33164">
    <property type="entry name" value="TRANSCRIPTIONAL REGULATOR, MARR FAMILY"/>
    <property type="match status" value="1"/>
</dbReference>
<evidence type="ECO:0000256" key="1">
    <source>
        <dbReference type="ARBA" id="ARBA00023015"/>
    </source>
</evidence>
<gene>
    <name evidence="5" type="ORF">GWK17_09995</name>
</gene>
<evidence type="ECO:0000256" key="2">
    <source>
        <dbReference type="ARBA" id="ARBA00023125"/>
    </source>
</evidence>
<proteinExistence type="predicted"/>
<dbReference type="InterPro" id="IPR039422">
    <property type="entry name" value="MarR/SlyA-like"/>
</dbReference>
<reference evidence="5 6" key="1">
    <citation type="submission" date="2020-03" db="EMBL/GenBank/DDBJ databases">
        <authorList>
            <person name="Sun Q."/>
        </authorList>
    </citation>
    <scope>NUCLEOTIDE SEQUENCE [LARGE SCALE GENOMIC DNA]</scope>
    <source>
        <strain evidence="5 6">KACC 21451</strain>
    </source>
</reference>
<dbReference type="PROSITE" id="PS50995">
    <property type="entry name" value="HTH_MARR_2"/>
    <property type="match status" value="1"/>
</dbReference>
<keyword evidence="3" id="KW-0804">Transcription</keyword>
<dbReference type="AlphaFoldDB" id="A0A846TB58"/>
<evidence type="ECO:0000259" key="4">
    <source>
        <dbReference type="PROSITE" id="PS50995"/>
    </source>
</evidence>
<sequence>MELQKKELKAVTVIIRAAQAIQEVIRKDAAKFGLNPTEFSVLELLYHRGEQPIQAIGKKVLISSGSITYVVDKLEQKNYVKRRGCPEDRRVTYAVITTEGKALMDDIFPQHVMEITEVFADLDAGEVNQTISLLKRIGYRAKNC</sequence>
<feature type="domain" description="HTH marR-type" evidence="4">
    <location>
        <begin position="7"/>
        <end position="139"/>
    </location>
</feature>
<dbReference type="GO" id="GO:0003700">
    <property type="term" value="F:DNA-binding transcription factor activity"/>
    <property type="evidence" value="ECO:0007669"/>
    <property type="project" value="InterPro"/>
</dbReference>
<dbReference type="Pfam" id="PF01047">
    <property type="entry name" value="MarR"/>
    <property type="match status" value="1"/>
</dbReference>
<dbReference type="GO" id="GO:0006950">
    <property type="term" value="P:response to stress"/>
    <property type="evidence" value="ECO:0007669"/>
    <property type="project" value="TreeGrafter"/>
</dbReference>
<dbReference type="SUPFAM" id="SSF46785">
    <property type="entry name" value="Winged helix' DNA-binding domain"/>
    <property type="match status" value="1"/>
</dbReference>
<dbReference type="EMBL" id="JAAVUM010000006">
    <property type="protein sequence ID" value="NKE05793.1"/>
    <property type="molecule type" value="Genomic_DNA"/>
</dbReference>
<dbReference type="RefSeq" id="WP_167832236.1">
    <property type="nucleotide sequence ID" value="NZ_JAAVUM010000006.1"/>
</dbReference>
<dbReference type="PANTHER" id="PTHR33164:SF56">
    <property type="entry name" value="HTH-TYPE TRANSCRIPTIONAL REGULATOR MHQR"/>
    <property type="match status" value="1"/>
</dbReference>
<comment type="caution">
    <text evidence="5">The sequence shown here is derived from an EMBL/GenBank/DDBJ whole genome shotgun (WGS) entry which is preliminary data.</text>
</comment>
<keyword evidence="2" id="KW-0238">DNA-binding</keyword>
<accession>A0A846TB58</accession>
<keyword evidence="1" id="KW-0805">Transcription regulation</keyword>
<dbReference type="InterPro" id="IPR036390">
    <property type="entry name" value="WH_DNA-bd_sf"/>
</dbReference>
<evidence type="ECO:0000313" key="6">
    <source>
        <dbReference type="Proteomes" id="UP000587942"/>
    </source>
</evidence>
<dbReference type="GO" id="GO:0003677">
    <property type="term" value="F:DNA binding"/>
    <property type="evidence" value="ECO:0007669"/>
    <property type="project" value="UniProtKB-KW"/>
</dbReference>
<dbReference type="PRINTS" id="PR00598">
    <property type="entry name" value="HTHMARR"/>
</dbReference>
<dbReference type="Gene3D" id="1.10.10.10">
    <property type="entry name" value="Winged helix-like DNA-binding domain superfamily/Winged helix DNA-binding domain"/>
    <property type="match status" value="1"/>
</dbReference>
<evidence type="ECO:0000313" key="5">
    <source>
        <dbReference type="EMBL" id="NKE05793.1"/>
    </source>
</evidence>
<dbReference type="InterPro" id="IPR036388">
    <property type="entry name" value="WH-like_DNA-bd_sf"/>
</dbReference>
<organism evidence="5 6">
    <name type="scientific">Mesobacillus selenatarsenatis</name>
    <dbReference type="NCBI Taxonomy" id="388741"/>
    <lineage>
        <taxon>Bacteria</taxon>
        <taxon>Bacillati</taxon>
        <taxon>Bacillota</taxon>
        <taxon>Bacilli</taxon>
        <taxon>Bacillales</taxon>
        <taxon>Bacillaceae</taxon>
        <taxon>Mesobacillus</taxon>
    </lineage>
</organism>
<name>A0A846TB58_9BACI</name>